<comment type="similarity">
    <text evidence="1">Belongs to the metallothionein superfamily. Type 15 family.</text>
</comment>
<dbReference type="PRINTS" id="PR00877">
    <property type="entry name" value="MTPLANTPEC"/>
</dbReference>
<dbReference type="PANTHER" id="PTHR48198:SF1">
    <property type="entry name" value="METALLOTHIONEIN-LIKE PROTEIN 4A-RELATED"/>
    <property type="match status" value="1"/>
</dbReference>
<dbReference type="EMBL" id="PKMF04000089">
    <property type="protein sequence ID" value="KAK7851314.1"/>
    <property type="molecule type" value="Genomic_DNA"/>
</dbReference>
<protein>
    <submittedName>
        <fullName evidence="4">Ec protein iii</fullName>
    </submittedName>
</protein>
<dbReference type="Proteomes" id="UP000237347">
    <property type="component" value="Unassembled WGS sequence"/>
</dbReference>
<gene>
    <name evidence="4" type="primary">EC3_2</name>
    <name evidence="4" type="ORF">CFP56_042542</name>
</gene>
<dbReference type="Pfam" id="PF02068">
    <property type="entry name" value="Metallothio_PEC"/>
    <property type="match status" value="1"/>
</dbReference>
<sequence length="127" mass="12960">MQGLGIALYKGKHCFKEDIQTEDYCTLISSIASNSIERCCEKMADIRGVSGMDCNEKCGCTVPCPGGVSCRCSNKDSTASGGEHKTCTCGQHCGCNPCSCPESAAASGAGRGSCKCGAGCSCSTCQA</sequence>
<evidence type="ECO:0000256" key="3">
    <source>
        <dbReference type="ARBA" id="ARBA00022851"/>
    </source>
</evidence>
<dbReference type="InterPro" id="IPR000316">
    <property type="entry name" value="Metallthion_15"/>
</dbReference>
<evidence type="ECO:0000313" key="5">
    <source>
        <dbReference type="Proteomes" id="UP000237347"/>
    </source>
</evidence>
<proteinExistence type="inferred from homology"/>
<evidence type="ECO:0000313" key="4">
    <source>
        <dbReference type="EMBL" id="KAK7851314.1"/>
    </source>
</evidence>
<accession>A0AAW0LK58</accession>
<comment type="caution">
    <text evidence="4">The sequence shown here is derived from an EMBL/GenBank/DDBJ whole genome shotgun (WGS) entry which is preliminary data.</text>
</comment>
<reference evidence="4 5" key="1">
    <citation type="journal article" date="2018" name="Sci. Data">
        <title>The draft genome sequence of cork oak.</title>
        <authorList>
            <person name="Ramos A.M."/>
            <person name="Usie A."/>
            <person name="Barbosa P."/>
            <person name="Barros P.M."/>
            <person name="Capote T."/>
            <person name="Chaves I."/>
            <person name="Simoes F."/>
            <person name="Abreu I."/>
            <person name="Carrasquinho I."/>
            <person name="Faro C."/>
            <person name="Guimaraes J.B."/>
            <person name="Mendonca D."/>
            <person name="Nobrega F."/>
            <person name="Rodrigues L."/>
            <person name="Saibo N.J.M."/>
            <person name="Varela M.C."/>
            <person name="Egas C."/>
            <person name="Matos J."/>
            <person name="Miguel C.M."/>
            <person name="Oliveira M.M."/>
            <person name="Ricardo C.P."/>
            <person name="Goncalves S."/>
        </authorList>
    </citation>
    <scope>NUCLEOTIDE SEQUENCE [LARGE SCALE GENOMIC DNA]</scope>
    <source>
        <strain evidence="5">cv. HL8</strain>
    </source>
</reference>
<organism evidence="4 5">
    <name type="scientific">Quercus suber</name>
    <name type="common">Cork oak</name>
    <dbReference type="NCBI Taxonomy" id="58331"/>
    <lineage>
        <taxon>Eukaryota</taxon>
        <taxon>Viridiplantae</taxon>
        <taxon>Streptophyta</taxon>
        <taxon>Embryophyta</taxon>
        <taxon>Tracheophyta</taxon>
        <taxon>Spermatophyta</taxon>
        <taxon>Magnoliopsida</taxon>
        <taxon>eudicotyledons</taxon>
        <taxon>Gunneridae</taxon>
        <taxon>Pentapetalae</taxon>
        <taxon>rosids</taxon>
        <taxon>fabids</taxon>
        <taxon>Fagales</taxon>
        <taxon>Fagaceae</taxon>
        <taxon>Quercus</taxon>
    </lineage>
</organism>
<name>A0AAW0LK58_QUESU</name>
<dbReference type="AlphaFoldDB" id="A0AAW0LK58"/>
<keyword evidence="2" id="KW-0479">Metal-binding</keyword>
<keyword evidence="5" id="KW-1185">Reference proteome</keyword>
<keyword evidence="3" id="KW-0480">Metal-thiolate cluster</keyword>
<dbReference type="PANTHER" id="PTHR48198">
    <property type="entry name" value="EC PROTEIN HOMOLOG"/>
    <property type="match status" value="1"/>
</dbReference>
<evidence type="ECO:0000256" key="2">
    <source>
        <dbReference type="ARBA" id="ARBA00022723"/>
    </source>
</evidence>
<evidence type="ECO:0000256" key="1">
    <source>
        <dbReference type="ARBA" id="ARBA00005802"/>
    </source>
</evidence>
<dbReference type="GO" id="GO:0008270">
    <property type="term" value="F:zinc ion binding"/>
    <property type="evidence" value="ECO:0007669"/>
    <property type="project" value="InterPro"/>
</dbReference>